<evidence type="ECO:0000313" key="11">
    <source>
        <dbReference type="EMBL" id="TQF16192.1"/>
    </source>
</evidence>
<evidence type="ECO:0000256" key="8">
    <source>
        <dbReference type="HAMAP-Rule" id="MF_01401"/>
    </source>
</evidence>
<dbReference type="GO" id="GO:0033743">
    <property type="term" value="F:peptide-methionine (R)-S-oxide reductase activity"/>
    <property type="evidence" value="ECO:0007669"/>
    <property type="project" value="UniProtKB-UniRule"/>
</dbReference>
<dbReference type="Proteomes" id="UP000315369">
    <property type="component" value="Unassembled WGS sequence"/>
</dbReference>
<dbReference type="NCBIfam" id="NF004042">
    <property type="entry name" value="PRK05550.1"/>
    <property type="match status" value="1"/>
</dbReference>
<evidence type="ECO:0000256" key="9">
    <source>
        <dbReference type="SAM" id="MobiDB-lite"/>
    </source>
</evidence>
<evidence type="ECO:0000256" key="2">
    <source>
        <dbReference type="ARBA" id="ARBA00023268"/>
    </source>
</evidence>
<dbReference type="InterPro" id="IPR002579">
    <property type="entry name" value="Met_Sox_Rdtase_MsrB_dom"/>
</dbReference>
<dbReference type="FunFam" id="2.170.150.20:FF:000003">
    <property type="entry name" value="Peptide methionine sulfoxide reductase MsrB"/>
    <property type="match status" value="1"/>
</dbReference>
<dbReference type="Gene3D" id="3.30.1060.10">
    <property type="entry name" value="Peptide methionine sulphoxide reductase MsrA"/>
    <property type="match status" value="1"/>
</dbReference>
<dbReference type="HAMAP" id="MF_01400">
    <property type="entry name" value="MsrB"/>
    <property type="match status" value="1"/>
</dbReference>
<dbReference type="Pfam" id="PF01641">
    <property type="entry name" value="SelR"/>
    <property type="match status" value="1"/>
</dbReference>
<comment type="function">
    <text evidence="3 8">Has an important function as a repair enzyme for proteins that have been inactivated by oxidation. Catalyzes the reversible oxidation-reduction of methionine sulfoxide in proteins to methionine.</text>
</comment>
<dbReference type="InterPro" id="IPR036509">
    <property type="entry name" value="Met_Sox_Rdtase_MsrA_sf"/>
</dbReference>
<dbReference type="EC" id="1.8.4.11" evidence="8"/>
<evidence type="ECO:0000256" key="1">
    <source>
        <dbReference type="ARBA" id="ARBA00023002"/>
    </source>
</evidence>
<sequence length="363" mass="39750">MAFAVLAACTQASGAATGGAGTLEAGTRSTAGDSRRYEKPADAELRRTLSPTAYEVTQKEATEPPFRNAYWNHHEEGLYVDVVTGEPLFSSKDKFDSGTGWPSFTRPIDAAHVVEKRDSSLGMARVEVRSKAGDSHLGHLFDDGPQPTGQRYCINSASLRFVPVNDLEKQGYGEWLTLFGRKPVSATPAKVDLNKALAASGVTETALLAGGCFWGMEDLLRKIPGVLQTDVGYTGGGLEKPTYQDVSSGRTGHAESVRVVFDPKVLSFATLLEDWFFRMHDPTTLNRQGNDVGTQYRSAIFVLSDEQRRVAEEVKTRVNASGKWKRPVVTQVVQAGEFTPAESYHQDYLVKNPGGYTCHYMRD</sequence>
<protein>
    <recommendedName>
        <fullName evidence="7 8">Multifunctional fusion protein</fullName>
    </recommendedName>
    <domain>
        <recommendedName>
            <fullName evidence="8">Peptide methionine sulfoxide reductase MsrA</fullName>
            <shortName evidence="8">Protein-methionine-S-oxide reductase</shortName>
            <ecNumber evidence="8">1.8.4.11</ecNumber>
        </recommendedName>
        <alternativeName>
            <fullName evidence="8">Peptide-methionine (S)-S-oxide reductase</fullName>
            <shortName evidence="8">Peptide Met(O) reductase</shortName>
        </alternativeName>
    </domain>
    <domain>
        <recommendedName>
            <fullName evidence="7">Peptide methionine sulfoxide reductase MsrB</fullName>
            <ecNumber evidence="7">1.8.4.12</ecNumber>
        </recommendedName>
        <alternativeName>
            <fullName evidence="7">Peptide-methionine (R)-S-oxide reductase</fullName>
        </alternativeName>
    </domain>
</protein>
<evidence type="ECO:0000256" key="7">
    <source>
        <dbReference type="HAMAP-Rule" id="MF_01400"/>
    </source>
</evidence>
<evidence type="ECO:0000256" key="6">
    <source>
        <dbReference type="ARBA" id="ARBA00048782"/>
    </source>
</evidence>
<keyword evidence="2" id="KW-0511">Multifunctional enzyme</keyword>
<comment type="caution">
    <text evidence="11">The sequence shown here is derived from an EMBL/GenBank/DDBJ whole genome shotgun (WGS) entry which is preliminary data.</text>
</comment>
<evidence type="ECO:0000256" key="4">
    <source>
        <dbReference type="ARBA" id="ARBA00047806"/>
    </source>
</evidence>
<comment type="caution">
    <text evidence="7">Lacks conserved residue(s) required for the propagation of feature annotation.</text>
</comment>
<comment type="catalytic activity">
    <reaction evidence="6 8">
        <text>[thioredoxin]-disulfide + L-methionine + H2O = L-methionine (S)-S-oxide + [thioredoxin]-dithiol</text>
        <dbReference type="Rhea" id="RHEA:19993"/>
        <dbReference type="Rhea" id="RHEA-COMP:10698"/>
        <dbReference type="Rhea" id="RHEA-COMP:10700"/>
        <dbReference type="ChEBI" id="CHEBI:15377"/>
        <dbReference type="ChEBI" id="CHEBI:29950"/>
        <dbReference type="ChEBI" id="CHEBI:50058"/>
        <dbReference type="ChEBI" id="CHEBI:57844"/>
        <dbReference type="ChEBI" id="CHEBI:58772"/>
        <dbReference type="EC" id="1.8.4.11"/>
    </reaction>
</comment>
<dbReference type="HAMAP" id="MF_01401">
    <property type="entry name" value="MsrA"/>
    <property type="match status" value="1"/>
</dbReference>
<evidence type="ECO:0000256" key="5">
    <source>
        <dbReference type="ARBA" id="ARBA00048488"/>
    </source>
</evidence>
<dbReference type="Pfam" id="PF01625">
    <property type="entry name" value="PMSR"/>
    <property type="match status" value="1"/>
</dbReference>
<evidence type="ECO:0000313" key="12">
    <source>
        <dbReference type="Proteomes" id="UP000315369"/>
    </source>
</evidence>
<gene>
    <name evidence="7" type="primary">msrB</name>
    <name evidence="8" type="synonym">msrA</name>
    <name evidence="11" type="ORF">FJV41_09835</name>
</gene>
<dbReference type="InterPro" id="IPR011057">
    <property type="entry name" value="Mss4-like_sf"/>
</dbReference>
<keyword evidence="1 7" id="KW-0560">Oxidoreductase</keyword>
<dbReference type="PANTHER" id="PTHR43774">
    <property type="entry name" value="PEPTIDE METHIONINE SULFOXIDE REDUCTASE"/>
    <property type="match status" value="1"/>
</dbReference>
<dbReference type="GO" id="GO:0033744">
    <property type="term" value="F:L-methionine:thioredoxin-disulfide S-oxidoreductase activity"/>
    <property type="evidence" value="ECO:0007669"/>
    <property type="project" value="RHEA"/>
</dbReference>
<dbReference type="Gene3D" id="2.170.150.20">
    <property type="entry name" value="Peptide methionine sulfoxide reductase"/>
    <property type="match status" value="1"/>
</dbReference>
<dbReference type="PROSITE" id="PS51790">
    <property type="entry name" value="MSRB"/>
    <property type="match status" value="1"/>
</dbReference>
<dbReference type="NCBIfam" id="TIGR00401">
    <property type="entry name" value="msrA"/>
    <property type="match status" value="1"/>
</dbReference>
<evidence type="ECO:0000259" key="10">
    <source>
        <dbReference type="PROSITE" id="PS51790"/>
    </source>
</evidence>
<accession>A0A540X4M1</accession>
<feature type="region of interest" description="Disordered" evidence="9">
    <location>
        <begin position="16"/>
        <end position="41"/>
    </location>
</feature>
<dbReference type="GO" id="GO:0008113">
    <property type="term" value="F:peptide-methionine (S)-S-oxide reductase activity"/>
    <property type="evidence" value="ECO:0007669"/>
    <property type="project" value="UniProtKB-UniRule"/>
</dbReference>
<proteinExistence type="inferred from homology"/>
<dbReference type="NCBIfam" id="TIGR00357">
    <property type="entry name" value="peptide-methionine (R)-S-oxide reductase MsrB"/>
    <property type="match status" value="1"/>
</dbReference>
<feature type="active site" evidence="8">
    <location>
        <position position="212"/>
    </location>
</feature>
<comment type="similarity">
    <text evidence="8">Belongs to the MsrA Met sulfoxide reductase family.</text>
</comment>
<feature type="domain" description="MsrB" evidence="10">
    <location>
        <begin position="42"/>
        <end position="164"/>
    </location>
</feature>
<dbReference type="SUPFAM" id="SSF55068">
    <property type="entry name" value="Peptide methionine sulfoxide reductase"/>
    <property type="match status" value="1"/>
</dbReference>
<evidence type="ECO:0000256" key="3">
    <source>
        <dbReference type="ARBA" id="ARBA00024679"/>
    </source>
</evidence>
<dbReference type="PANTHER" id="PTHR43774:SF1">
    <property type="entry name" value="PEPTIDE METHIONINE SULFOXIDE REDUCTASE MSRA 2"/>
    <property type="match status" value="1"/>
</dbReference>
<name>A0A540X4M1_9BACT</name>
<keyword evidence="12" id="KW-1185">Reference proteome</keyword>
<reference evidence="11 12" key="1">
    <citation type="submission" date="2019-06" db="EMBL/GenBank/DDBJ databases">
        <authorList>
            <person name="Livingstone P."/>
            <person name="Whitworth D."/>
        </authorList>
    </citation>
    <scope>NUCLEOTIDE SEQUENCE [LARGE SCALE GENOMIC DNA]</scope>
    <source>
        <strain evidence="11 12">AM401</strain>
    </source>
</reference>
<comment type="catalytic activity">
    <reaction evidence="4 8">
        <text>L-methionyl-[protein] + [thioredoxin]-disulfide + H2O = L-methionyl-(S)-S-oxide-[protein] + [thioredoxin]-dithiol</text>
        <dbReference type="Rhea" id="RHEA:14217"/>
        <dbReference type="Rhea" id="RHEA-COMP:10698"/>
        <dbReference type="Rhea" id="RHEA-COMP:10700"/>
        <dbReference type="Rhea" id="RHEA-COMP:12313"/>
        <dbReference type="Rhea" id="RHEA-COMP:12315"/>
        <dbReference type="ChEBI" id="CHEBI:15377"/>
        <dbReference type="ChEBI" id="CHEBI:16044"/>
        <dbReference type="ChEBI" id="CHEBI:29950"/>
        <dbReference type="ChEBI" id="CHEBI:44120"/>
        <dbReference type="ChEBI" id="CHEBI:50058"/>
        <dbReference type="EC" id="1.8.4.11"/>
    </reaction>
</comment>
<comment type="similarity">
    <text evidence="7">Belongs to the MsrB Met sulfoxide reductase family.</text>
</comment>
<dbReference type="AlphaFoldDB" id="A0A540X4M1"/>
<dbReference type="EMBL" id="VIFM01000028">
    <property type="protein sequence ID" value="TQF16192.1"/>
    <property type="molecule type" value="Genomic_DNA"/>
</dbReference>
<dbReference type="InterPro" id="IPR002569">
    <property type="entry name" value="Met_Sox_Rdtase_MsrA_dom"/>
</dbReference>
<feature type="active site" description="Nucleophile" evidence="7">
    <location>
        <position position="153"/>
    </location>
</feature>
<organism evidence="11 12">
    <name type="scientific">Myxococcus llanfairpwllgwyngyllgogerychwyrndrobwllllantysiliogogogochensis</name>
    <dbReference type="NCBI Taxonomy" id="2590453"/>
    <lineage>
        <taxon>Bacteria</taxon>
        <taxon>Pseudomonadati</taxon>
        <taxon>Myxococcota</taxon>
        <taxon>Myxococcia</taxon>
        <taxon>Myxococcales</taxon>
        <taxon>Cystobacterineae</taxon>
        <taxon>Myxococcaceae</taxon>
        <taxon>Myxococcus</taxon>
    </lineage>
</organism>
<comment type="catalytic activity">
    <reaction evidence="5 7">
        <text>L-methionyl-[protein] + [thioredoxin]-disulfide + H2O = L-methionyl-(R)-S-oxide-[protein] + [thioredoxin]-dithiol</text>
        <dbReference type="Rhea" id="RHEA:24164"/>
        <dbReference type="Rhea" id="RHEA-COMP:10698"/>
        <dbReference type="Rhea" id="RHEA-COMP:10700"/>
        <dbReference type="Rhea" id="RHEA-COMP:12313"/>
        <dbReference type="Rhea" id="RHEA-COMP:12314"/>
        <dbReference type="ChEBI" id="CHEBI:15377"/>
        <dbReference type="ChEBI" id="CHEBI:16044"/>
        <dbReference type="ChEBI" id="CHEBI:29950"/>
        <dbReference type="ChEBI" id="CHEBI:45764"/>
        <dbReference type="ChEBI" id="CHEBI:50058"/>
        <dbReference type="EC" id="1.8.4.12"/>
    </reaction>
</comment>
<dbReference type="EC" id="1.8.4.12" evidence="7"/>
<dbReference type="SUPFAM" id="SSF51316">
    <property type="entry name" value="Mss4-like"/>
    <property type="match status" value="1"/>
</dbReference>
<dbReference type="OrthoDB" id="4174719at2"/>